<feature type="domain" description="GGDEF" evidence="4">
    <location>
        <begin position="597"/>
        <end position="732"/>
    </location>
</feature>
<reference evidence="6" key="1">
    <citation type="journal article" date="2019" name="Int. J. Syst. Evol. Microbiol.">
        <title>The Global Catalogue of Microorganisms (GCM) 10K type strain sequencing project: providing services to taxonomists for standard genome sequencing and annotation.</title>
        <authorList>
            <consortium name="The Broad Institute Genomics Platform"/>
            <consortium name="The Broad Institute Genome Sequencing Center for Infectious Disease"/>
            <person name="Wu L."/>
            <person name="Ma J."/>
        </authorList>
    </citation>
    <scope>NUCLEOTIDE SEQUENCE [LARGE SCALE GENOMIC DNA]</scope>
    <source>
        <strain evidence="6">JCM 14370</strain>
    </source>
</reference>
<name>A0ABQ2DI60_9DEIO</name>
<dbReference type="Pfam" id="PF00990">
    <property type="entry name" value="GGDEF"/>
    <property type="match status" value="1"/>
</dbReference>
<protein>
    <recommendedName>
        <fullName evidence="4">GGDEF domain-containing protein</fullName>
    </recommendedName>
</protein>
<dbReference type="Gene3D" id="3.40.50.2300">
    <property type="match status" value="2"/>
</dbReference>
<comment type="caution">
    <text evidence="5">The sequence shown here is derived from an EMBL/GenBank/DDBJ whole genome shotgun (WGS) entry which is preliminary data.</text>
</comment>
<proteinExistence type="predicted"/>
<evidence type="ECO:0000313" key="6">
    <source>
        <dbReference type="Proteomes" id="UP000632222"/>
    </source>
</evidence>
<evidence type="ECO:0000259" key="4">
    <source>
        <dbReference type="PROSITE" id="PS50887"/>
    </source>
</evidence>
<sequence length="734" mass="82483">MDPPRSVAVLTNELHPYQKAVLAGIRNVLDHHGITTTVYLHQDLHEPEYPAARDFQALIHPDQHLAVIAMTVVIGAHASDEQLHLLLNPFRHLPRAGLGRVLEGIPTVMVDNRSGMRQMMEHLIVQQEKKRLVFVRGIVGNADSEVREEVFCSSLQEHGLEVQEDFVLDGGFSFQATCDALQELLQQRRDFDAVVCANDEMAAATIGVLTQHGIQVPQDVAVVGFDDSEHFRGLTPALTTVRQPFVEQGEALARLVLDQLKGQQVQDIFWVPTELVVRESCGHIPSQNAALQQVDPQLQSHLQPLQMVLTEALRSGNPLGGLQHWKQLLQHQSHLDEEAEKWEHLLALAFEQVVRAHPDVPALPALHSYQQLQQVLSGAVHNAIGIQRNHTVRSVASQPRLFSAHGLAEFKQELGWYLSNNGVGHLVVLLDPEEEGAVPMARLLLLDGMGVPEMEEQFPLLSLLPEDGMQFVVEQHAVVVPLLTEQRMLGYWMYRPVESIHFHDVALGRTVLQAVEQFEQAQKLHNYSTRLEELVDERTHQLREEIQERVWAEQALQRANEELQRHASLDGLTGIYNRGAFNDHLEKLWANHQRSGQPIGMILCDVDFFKKYNDRYGHLEGDRCLKQVAEALSRSVRRGDIVARYGGEEFAVILPGTDLKGALLVAERIMQEMFELQIPHLDSSIRSYVTLSMGVSSLIPDAGSSQALILQADQQLYQAKNQGRGRVRWQEVSG</sequence>
<accession>A0ABQ2DI60</accession>
<evidence type="ECO:0000313" key="5">
    <source>
        <dbReference type="EMBL" id="GGJ57022.1"/>
    </source>
</evidence>
<dbReference type="InterPro" id="IPR029787">
    <property type="entry name" value="Nucleotide_cyclase"/>
</dbReference>
<dbReference type="InterPro" id="IPR046335">
    <property type="entry name" value="LacI/GalR-like_sensor"/>
</dbReference>
<keyword evidence="2" id="KW-0238">DNA-binding</keyword>
<organism evidence="5 6">
    <name type="scientific">Deinococcus roseus</name>
    <dbReference type="NCBI Taxonomy" id="392414"/>
    <lineage>
        <taxon>Bacteria</taxon>
        <taxon>Thermotogati</taxon>
        <taxon>Deinococcota</taxon>
        <taxon>Deinococci</taxon>
        <taxon>Deinococcales</taxon>
        <taxon>Deinococcaceae</taxon>
        <taxon>Deinococcus</taxon>
    </lineage>
</organism>
<dbReference type="InterPro" id="IPR043128">
    <property type="entry name" value="Rev_trsase/Diguanyl_cyclase"/>
</dbReference>
<dbReference type="Gene3D" id="3.30.70.270">
    <property type="match status" value="1"/>
</dbReference>
<gene>
    <name evidence="5" type="ORF">GCM10008938_48960</name>
</gene>
<dbReference type="PROSITE" id="PS50887">
    <property type="entry name" value="GGDEF"/>
    <property type="match status" value="1"/>
</dbReference>
<dbReference type="EMBL" id="BMOD01000037">
    <property type="protein sequence ID" value="GGJ57022.1"/>
    <property type="molecule type" value="Genomic_DNA"/>
</dbReference>
<dbReference type="NCBIfam" id="TIGR00254">
    <property type="entry name" value="GGDEF"/>
    <property type="match status" value="1"/>
</dbReference>
<dbReference type="InterPro" id="IPR050469">
    <property type="entry name" value="Diguanylate_Cyclase"/>
</dbReference>
<dbReference type="SMART" id="SM00267">
    <property type="entry name" value="GGDEF"/>
    <property type="match status" value="1"/>
</dbReference>
<dbReference type="PANTHER" id="PTHR45138:SF9">
    <property type="entry name" value="DIGUANYLATE CYCLASE DGCM-RELATED"/>
    <property type="match status" value="1"/>
</dbReference>
<evidence type="ECO:0000256" key="3">
    <source>
        <dbReference type="ARBA" id="ARBA00023163"/>
    </source>
</evidence>
<dbReference type="SUPFAM" id="SSF55073">
    <property type="entry name" value="Nucleotide cyclase"/>
    <property type="match status" value="1"/>
</dbReference>
<keyword evidence="1" id="KW-0805">Transcription regulation</keyword>
<dbReference type="SUPFAM" id="SSF53822">
    <property type="entry name" value="Periplasmic binding protein-like I"/>
    <property type="match status" value="1"/>
</dbReference>
<evidence type="ECO:0000256" key="2">
    <source>
        <dbReference type="ARBA" id="ARBA00023125"/>
    </source>
</evidence>
<evidence type="ECO:0000256" key="1">
    <source>
        <dbReference type="ARBA" id="ARBA00023015"/>
    </source>
</evidence>
<dbReference type="PANTHER" id="PTHR45138">
    <property type="entry name" value="REGULATORY COMPONENTS OF SENSORY TRANSDUCTION SYSTEM"/>
    <property type="match status" value="1"/>
</dbReference>
<dbReference type="Pfam" id="PF13377">
    <property type="entry name" value="Peripla_BP_3"/>
    <property type="match status" value="1"/>
</dbReference>
<dbReference type="InterPro" id="IPR028082">
    <property type="entry name" value="Peripla_BP_I"/>
</dbReference>
<dbReference type="Proteomes" id="UP000632222">
    <property type="component" value="Unassembled WGS sequence"/>
</dbReference>
<keyword evidence="3" id="KW-0804">Transcription</keyword>
<dbReference type="InterPro" id="IPR000160">
    <property type="entry name" value="GGDEF_dom"/>
</dbReference>
<keyword evidence="6" id="KW-1185">Reference proteome</keyword>
<dbReference type="RefSeq" id="WP_189008562.1">
    <property type="nucleotide sequence ID" value="NZ_BMOD01000037.1"/>
</dbReference>
<dbReference type="CDD" id="cd06267">
    <property type="entry name" value="PBP1_LacI_sugar_binding-like"/>
    <property type="match status" value="1"/>
</dbReference>
<dbReference type="CDD" id="cd01949">
    <property type="entry name" value="GGDEF"/>
    <property type="match status" value="1"/>
</dbReference>